<protein>
    <submittedName>
        <fullName evidence="1">Uncharacterized protein</fullName>
    </submittedName>
</protein>
<reference evidence="2" key="1">
    <citation type="submission" date="2009-12" db="EMBL/GenBank/DDBJ databases">
        <title>Sequence of Clostridiales genomosp. BVAB3 str. UPII9-5.</title>
        <authorList>
            <person name="Madupu R."/>
            <person name="Durkin A.S."/>
            <person name="Torralba M."/>
            <person name="Methe B."/>
            <person name="Sutton G.G."/>
            <person name="Strausberg R.L."/>
            <person name="Nelson K.E."/>
        </authorList>
    </citation>
    <scope>NUCLEOTIDE SEQUENCE [LARGE SCALE GENOMIC DNA]</scope>
    <source>
        <strain evidence="2">28L</strain>
    </source>
</reference>
<evidence type="ECO:0000313" key="1">
    <source>
        <dbReference type="EMBL" id="EFD93897.1"/>
    </source>
</evidence>
<dbReference type="EMBL" id="ADGP01000020">
    <property type="protein sequence ID" value="EFD93897.1"/>
    <property type="molecule type" value="Genomic_DNA"/>
</dbReference>
<sequence>METRESVIGFIHSETKFAAEKLQDFMDNEYGEGGEREKDVKEDLIQGLTAGIYRGNYIPDSEVPAFVLNWCNRWHCERYVTEVVTVRNYFHAGVIKEHMAEIIEIVSDGYNAGMFKFMHSETFDIIYQEFKKDLPGRGLFGGLGDDLKDKLLPLIGEKVTTNDEPTTRLNVWRLAFFINENWQELLDVYRDED</sequence>
<gene>
    <name evidence="1" type="ORF">HMPREF0889_0294</name>
</gene>
<dbReference type="AlphaFoldDB" id="D3LVH0"/>
<dbReference type="RefSeq" id="WP_009369830.1">
    <property type="nucleotide sequence ID" value="NZ_ADGP01000020.1"/>
</dbReference>
<comment type="caution">
    <text evidence="1">The sequence shown here is derived from an EMBL/GenBank/DDBJ whole genome shotgun (WGS) entry which is preliminary data.</text>
</comment>
<dbReference type="Proteomes" id="UP000003242">
    <property type="component" value="Unassembled WGS sequence"/>
</dbReference>
<dbReference type="STRING" id="699218.HMPREF0889_0294"/>
<organism evidence="1 2">
    <name type="scientific">Megasphaera lornae</name>
    <dbReference type="NCBI Taxonomy" id="1000568"/>
    <lineage>
        <taxon>Bacteria</taxon>
        <taxon>Bacillati</taxon>
        <taxon>Bacillota</taxon>
        <taxon>Negativicutes</taxon>
        <taxon>Veillonellales</taxon>
        <taxon>Veillonellaceae</taxon>
        <taxon>Megasphaera</taxon>
    </lineage>
</organism>
<name>D3LVH0_9FIRM</name>
<evidence type="ECO:0000313" key="2">
    <source>
        <dbReference type="Proteomes" id="UP000003242"/>
    </source>
</evidence>
<proteinExistence type="predicted"/>
<accession>D3LVH0</accession>